<proteinExistence type="predicted"/>
<dbReference type="EMBL" id="JAAQHG020000004">
    <property type="protein sequence ID" value="KAL1589674.1"/>
    <property type="molecule type" value="Genomic_DNA"/>
</dbReference>
<feature type="compositionally biased region" description="Basic and acidic residues" evidence="1">
    <location>
        <begin position="178"/>
        <end position="191"/>
    </location>
</feature>
<reference evidence="3 4" key="1">
    <citation type="journal article" date="2020" name="Microbiol. Resour. Announc.">
        <title>Draft Genome Sequence of a Cladosporium Species Isolated from the Mesophotic Ascidian Didemnum maculosum.</title>
        <authorList>
            <person name="Gioti A."/>
            <person name="Siaperas R."/>
            <person name="Nikolaivits E."/>
            <person name="Le Goff G."/>
            <person name="Ouazzani J."/>
            <person name="Kotoulas G."/>
            <person name="Topakas E."/>
        </authorList>
    </citation>
    <scope>NUCLEOTIDE SEQUENCE [LARGE SCALE GENOMIC DNA]</scope>
    <source>
        <strain evidence="3 4">TM138-S3</strain>
    </source>
</reference>
<feature type="compositionally biased region" description="Polar residues" evidence="1">
    <location>
        <begin position="41"/>
        <end position="53"/>
    </location>
</feature>
<feature type="compositionally biased region" description="Polar residues" evidence="1">
    <location>
        <begin position="61"/>
        <end position="71"/>
    </location>
</feature>
<protein>
    <recommendedName>
        <fullName evidence="2">SMP domain-containing protein</fullName>
    </recommendedName>
</protein>
<dbReference type="RefSeq" id="XP_069232779.1">
    <property type="nucleotide sequence ID" value="XM_069370195.1"/>
</dbReference>
<accession>A0AB34KXE0</accession>
<feature type="region of interest" description="Disordered" evidence="1">
    <location>
        <begin position="237"/>
        <end position="286"/>
    </location>
</feature>
<gene>
    <name evidence="3" type="ORF">WHR41_01589</name>
</gene>
<sequence length="286" mass="29809">MSFLRLPLSRISSISAHNRALAQPSISTNQFSTSISNMANPTPTSNIISQTAKQEGGPAHGSTSAQMQSEVGKTRNFEQAAQEVGHKMQAAPETVSSEDAAYLKSREARAIGQNQPPSDSIASDAERLASRNEGATKSSSSTGPSDPVSQSAADRAANFEKEAENIVTKMATNPQAVTKEDADLAHSRETRAFGTTSKGGVAAQAQSLANENMQNLSATQSAADRVGNLDQVADSITDKMANNPGAITKEDGDKAHSKEVKATGAAHKGGLASQAQSIASENERKS</sequence>
<name>A0AB34KXE0_9PEZI</name>
<dbReference type="InterPro" id="IPR007011">
    <property type="entry name" value="LEA_SMP_dom"/>
</dbReference>
<dbReference type="GeneID" id="96003033"/>
<organism evidence="3 4">
    <name type="scientific">Cladosporium halotolerans</name>
    <dbReference type="NCBI Taxonomy" id="1052096"/>
    <lineage>
        <taxon>Eukaryota</taxon>
        <taxon>Fungi</taxon>
        <taxon>Dikarya</taxon>
        <taxon>Ascomycota</taxon>
        <taxon>Pezizomycotina</taxon>
        <taxon>Dothideomycetes</taxon>
        <taxon>Dothideomycetidae</taxon>
        <taxon>Cladosporiales</taxon>
        <taxon>Cladosporiaceae</taxon>
        <taxon>Cladosporium</taxon>
    </lineage>
</organism>
<feature type="region of interest" description="Disordered" evidence="1">
    <location>
        <begin position="41"/>
        <end position="198"/>
    </location>
</feature>
<comment type="caution">
    <text evidence="3">The sequence shown here is derived from an EMBL/GenBank/DDBJ whole genome shotgun (WGS) entry which is preliminary data.</text>
</comment>
<keyword evidence="4" id="KW-1185">Reference proteome</keyword>
<evidence type="ECO:0000259" key="2">
    <source>
        <dbReference type="Pfam" id="PF04927"/>
    </source>
</evidence>
<feature type="compositionally biased region" description="Basic and acidic residues" evidence="1">
    <location>
        <begin position="248"/>
        <end position="261"/>
    </location>
</feature>
<dbReference type="AlphaFoldDB" id="A0AB34KXE0"/>
<evidence type="ECO:0000313" key="3">
    <source>
        <dbReference type="EMBL" id="KAL1589674.1"/>
    </source>
</evidence>
<dbReference type="Proteomes" id="UP000803884">
    <property type="component" value="Unassembled WGS sequence"/>
</dbReference>
<feature type="domain" description="SMP" evidence="2">
    <location>
        <begin position="171"/>
        <end position="213"/>
    </location>
</feature>
<evidence type="ECO:0000313" key="4">
    <source>
        <dbReference type="Proteomes" id="UP000803884"/>
    </source>
</evidence>
<evidence type="ECO:0000256" key="1">
    <source>
        <dbReference type="SAM" id="MobiDB-lite"/>
    </source>
</evidence>
<feature type="compositionally biased region" description="Low complexity" evidence="1">
    <location>
        <begin position="138"/>
        <end position="151"/>
    </location>
</feature>
<dbReference type="Pfam" id="PF04927">
    <property type="entry name" value="SMP"/>
    <property type="match status" value="1"/>
</dbReference>
<feature type="compositionally biased region" description="Polar residues" evidence="1">
    <location>
        <begin position="112"/>
        <end position="121"/>
    </location>
</feature>